<evidence type="ECO:0000313" key="4">
    <source>
        <dbReference type="EMBL" id="MED6133512.1"/>
    </source>
</evidence>
<dbReference type="InterPro" id="IPR000504">
    <property type="entry name" value="RRM_dom"/>
</dbReference>
<dbReference type="CDD" id="cd00590">
    <property type="entry name" value="RRM_SF"/>
    <property type="match status" value="2"/>
</dbReference>
<evidence type="ECO:0000259" key="3">
    <source>
        <dbReference type="PROSITE" id="PS50102"/>
    </source>
</evidence>
<organism evidence="4 5">
    <name type="scientific">Stylosanthes scabra</name>
    <dbReference type="NCBI Taxonomy" id="79078"/>
    <lineage>
        <taxon>Eukaryota</taxon>
        <taxon>Viridiplantae</taxon>
        <taxon>Streptophyta</taxon>
        <taxon>Embryophyta</taxon>
        <taxon>Tracheophyta</taxon>
        <taxon>Spermatophyta</taxon>
        <taxon>Magnoliopsida</taxon>
        <taxon>eudicotyledons</taxon>
        <taxon>Gunneridae</taxon>
        <taxon>Pentapetalae</taxon>
        <taxon>rosids</taxon>
        <taxon>fabids</taxon>
        <taxon>Fabales</taxon>
        <taxon>Fabaceae</taxon>
        <taxon>Papilionoideae</taxon>
        <taxon>50 kb inversion clade</taxon>
        <taxon>dalbergioids sensu lato</taxon>
        <taxon>Dalbergieae</taxon>
        <taxon>Pterocarpus clade</taxon>
        <taxon>Stylosanthes</taxon>
    </lineage>
</organism>
<protein>
    <recommendedName>
        <fullName evidence="3">RRM domain-containing protein</fullName>
    </recommendedName>
</protein>
<dbReference type="InterPro" id="IPR050502">
    <property type="entry name" value="Euk_RNA-bind_prot"/>
</dbReference>
<dbReference type="PANTHER" id="PTHR48025:SF17">
    <property type="entry name" value="28 KDA RIBONUCLEOPROTEIN, CHLOROPLASTIC"/>
    <property type="match status" value="1"/>
</dbReference>
<keyword evidence="5" id="KW-1185">Reference proteome</keyword>
<dbReference type="PROSITE" id="PS50102">
    <property type="entry name" value="RRM"/>
    <property type="match status" value="2"/>
</dbReference>
<dbReference type="SUPFAM" id="SSF54928">
    <property type="entry name" value="RNA-binding domain, RBD"/>
    <property type="match status" value="1"/>
</dbReference>
<dbReference type="Pfam" id="PF00076">
    <property type="entry name" value="RRM_1"/>
    <property type="match status" value="2"/>
</dbReference>
<reference evidence="4 5" key="1">
    <citation type="journal article" date="2023" name="Plants (Basel)">
        <title>Bridging the Gap: Combining Genomics and Transcriptomics Approaches to Understand Stylosanthes scabra, an Orphan Legume from the Brazilian Caatinga.</title>
        <authorList>
            <person name="Ferreira-Neto J.R.C."/>
            <person name="da Silva M.D."/>
            <person name="Binneck E."/>
            <person name="de Melo N.F."/>
            <person name="da Silva R.H."/>
            <person name="de Melo A.L.T.M."/>
            <person name="Pandolfi V."/>
            <person name="Bustamante F.O."/>
            <person name="Brasileiro-Vidal A.C."/>
            <person name="Benko-Iseppon A.M."/>
        </authorList>
    </citation>
    <scope>NUCLEOTIDE SEQUENCE [LARGE SCALE GENOMIC DNA]</scope>
    <source>
        <tissue evidence="4">Leaves</tissue>
    </source>
</reference>
<accession>A0ABU6SB60</accession>
<dbReference type="InterPro" id="IPR012677">
    <property type="entry name" value="Nucleotide-bd_a/b_plait_sf"/>
</dbReference>
<dbReference type="PANTHER" id="PTHR48025">
    <property type="entry name" value="OS02G0815200 PROTEIN"/>
    <property type="match status" value="1"/>
</dbReference>
<keyword evidence="1 2" id="KW-0694">RNA-binding</keyword>
<dbReference type="Proteomes" id="UP001341840">
    <property type="component" value="Unassembled WGS sequence"/>
</dbReference>
<sequence>MALLTLICSPSITNYPTQYPFLQNPPYFSSQHYSINSICSFLHTPYSRRSKSGTNNFTLTFASDSLPSFVSTDEEKYEPKVEEFSRTRIIAQNVPFSSTQDDIRALFERHGRVLHVELSMHNKTRNRGIAFVEMGSPEEALEALNNLESYEFEGRILNLEYARPKKKKSPPTVQPKPAVTYNLLVSNFPYEVRAKDLREFFNSGNSSVVSAEVIFYDKPRKSAGYGFVSFESEQEAQEALSEFQGKIFMGRPLRVARGRQFVKQVVEQSVAKVDDAD</sequence>
<gene>
    <name evidence="4" type="ORF">PIB30_028940</name>
</gene>
<comment type="caution">
    <text evidence="4">The sequence shown here is derived from an EMBL/GenBank/DDBJ whole genome shotgun (WGS) entry which is preliminary data.</text>
</comment>
<evidence type="ECO:0000313" key="5">
    <source>
        <dbReference type="Proteomes" id="UP001341840"/>
    </source>
</evidence>
<feature type="domain" description="RRM" evidence="3">
    <location>
        <begin position="87"/>
        <end position="164"/>
    </location>
</feature>
<dbReference type="Gene3D" id="3.30.70.330">
    <property type="match status" value="2"/>
</dbReference>
<feature type="domain" description="RRM" evidence="3">
    <location>
        <begin position="181"/>
        <end position="260"/>
    </location>
</feature>
<dbReference type="SMART" id="SM00360">
    <property type="entry name" value="RRM"/>
    <property type="match status" value="2"/>
</dbReference>
<dbReference type="EMBL" id="JASCZI010060531">
    <property type="protein sequence ID" value="MED6133512.1"/>
    <property type="molecule type" value="Genomic_DNA"/>
</dbReference>
<dbReference type="InterPro" id="IPR035979">
    <property type="entry name" value="RBD_domain_sf"/>
</dbReference>
<name>A0ABU6SB60_9FABA</name>
<evidence type="ECO:0000256" key="1">
    <source>
        <dbReference type="ARBA" id="ARBA00022884"/>
    </source>
</evidence>
<proteinExistence type="predicted"/>
<evidence type="ECO:0000256" key="2">
    <source>
        <dbReference type="PROSITE-ProRule" id="PRU00176"/>
    </source>
</evidence>